<feature type="region of interest" description="Disordered" evidence="1">
    <location>
        <begin position="60"/>
        <end position="103"/>
    </location>
</feature>
<evidence type="ECO:0000313" key="2">
    <source>
        <dbReference type="EMBL" id="TNN69408.1"/>
    </source>
</evidence>
<keyword evidence="3" id="KW-1185">Reference proteome</keyword>
<organism evidence="2 3">
    <name type="scientific">Liparis tanakae</name>
    <name type="common">Tanaka's snailfish</name>
    <dbReference type="NCBI Taxonomy" id="230148"/>
    <lineage>
        <taxon>Eukaryota</taxon>
        <taxon>Metazoa</taxon>
        <taxon>Chordata</taxon>
        <taxon>Craniata</taxon>
        <taxon>Vertebrata</taxon>
        <taxon>Euteleostomi</taxon>
        <taxon>Actinopterygii</taxon>
        <taxon>Neopterygii</taxon>
        <taxon>Teleostei</taxon>
        <taxon>Neoteleostei</taxon>
        <taxon>Acanthomorphata</taxon>
        <taxon>Eupercaria</taxon>
        <taxon>Perciformes</taxon>
        <taxon>Cottioidei</taxon>
        <taxon>Cottales</taxon>
        <taxon>Liparidae</taxon>
        <taxon>Liparis</taxon>
    </lineage>
</organism>
<dbReference type="AlphaFoldDB" id="A0A4Z2HUS0"/>
<evidence type="ECO:0000313" key="3">
    <source>
        <dbReference type="Proteomes" id="UP000314294"/>
    </source>
</evidence>
<sequence>MADNERLEKKYKECKERKEGRKKGDIGSADAHCERGKRDTLYNRNVAVWTWPERLAGKISSSERAWQPVRGRGSRVRGRGSRVRGRGSRVRGRGSRVRGRGSR</sequence>
<dbReference type="EMBL" id="SRLO01000176">
    <property type="protein sequence ID" value="TNN69408.1"/>
    <property type="molecule type" value="Genomic_DNA"/>
</dbReference>
<dbReference type="Proteomes" id="UP000314294">
    <property type="component" value="Unassembled WGS sequence"/>
</dbReference>
<accession>A0A4Z2HUS0</accession>
<protein>
    <submittedName>
        <fullName evidence="2">Uncharacterized protein</fullName>
    </submittedName>
</protein>
<gene>
    <name evidence="2" type="ORF">EYF80_020409</name>
</gene>
<name>A0A4Z2HUS0_9TELE</name>
<feature type="compositionally biased region" description="Basic residues" evidence="1">
    <location>
        <begin position="72"/>
        <end position="103"/>
    </location>
</feature>
<proteinExistence type="predicted"/>
<comment type="caution">
    <text evidence="2">The sequence shown here is derived from an EMBL/GenBank/DDBJ whole genome shotgun (WGS) entry which is preliminary data.</text>
</comment>
<reference evidence="2 3" key="1">
    <citation type="submission" date="2019-03" db="EMBL/GenBank/DDBJ databases">
        <title>First draft genome of Liparis tanakae, snailfish: a comprehensive survey of snailfish specific genes.</title>
        <authorList>
            <person name="Kim W."/>
            <person name="Song I."/>
            <person name="Jeong J.-H."/>
            <person name="Kim D."/>
            <person name="Kim S."/>
            <person name="Ryu S."/>
            <person name="Song J.Y."/>
            <person name="Lee S.K."/>
        </authorList>
    </citation>
    <scope>NUCLEOTIDE SEQUENCE [LARGE SCALE GENOMIC DNA]</scope>
    <source>
        <tissue evidence="2">Muscle</tissue>
    </source>
</reference>
<evidence type="ECO:0000256" key="1">
    <source>
        <dbReference type="SAM" id="MobiDB-lite"/>
    </source>
</evidence>